<dbReference type="RefSeq" id="WP_125975070.1">
    <property type="nucleotide sequence ID" value="NZ_CP034433.1"/>
</dbReference>
<organism evidence="3 4">
    <name type="scientific">Iodobacter ciconiae</name>
    <dbReference type="NCBI Taxonomy" id="2496266"/>
    <lineage>
        <taxon>Bacteria</taxon>
        <taxon>Pseudomonadati</taxon>
        <taxon>Pseudomonadota</taxon>
        <taxon>Betaproteobacteria</taxon>
        <taxon>Neisseriales</taxon>
        <taxon>Chitinibacteraceae</taxon>
        <taxon>Iodobacter</taxon>
    </lineage>
</organism>
<feature type="region of interest" description="Disordered" evidence="1">
    <location>
        <begin position="90"/>
        <end position="114"/>
    </location>
</feature>
<dbReference type="OrthoDB" id="9814331at2"/>
<feature type="compositionally biased region" description="Polar residues" evidence="1">
    <location>
        <begin position="90"/>
        <end position="108"/>
    </location>
</feature>
<reference evidence="3 4" key="1">
    <citation type="submission" date="2018-12" db="EMBL/GenBank/DDBJ databases">
        <title>Complete genome sequence of Iodobacter sp. H11R3.</title>
        <authorList>
            <person name="Bae J.-W."/>
        </authorList>
    </citation>
    <scope>NUCLEOTIDE SEQUENCE [LARGE SCALE GENOMIC DNA]</scope>
    <source>
        <strain evidence="3 4">H11R3</strain>
    </source>
</reference>
<dbReference type="KEGG" id="iod:EJO50_13745"/>
<dbReference type="AlphaFoldDB" id="A0A3S8ZVC7"/>
<feature type="domain" description="GPI inositol-deacylase PGAP1-like alpha/beta" evidence="2">
    <location>
        <begin position="243"/>
        <end position="285"/>
    </location>
</feature>
<gene>
    <name evidence="3" type="ORF">EJO50_13745</name>
</gene>
<evidence type="ECO:0000313" key="4">
    <source>
        <dbReference type="Proteomes" id="UP000282438"/>
    </source>
</evidence>
<evidence type="ECO:0000313" key="3">
    <source>
        <dbReference type="EMBL" id="AZN37453.1"/>
    </source>
</evidence>
<dbReference type="InterPro" id="IPR012908">
    <property type="entry name" value="PGAP1-ab_dom-like"/>
</dbReference>
<name>A0A3S8ZVC7_9NEIS</name>
<dbReference type="GO" id="GO:0016788">
    <property type="term" value="F:hydrolase activity, acting on ester bonds"/>
    <property type="evidence" value="ECO:0007669"/>
    <property type="project" value="InterPro"/>
</dbReference>
<accession>A0A3S8ZVC7</accession>
<dbReference type="Gene3D" id="3.40.50.1820">
    <property type="entry name" value="alpha/beta hydrolase"/>
    <property type="match status" value="1"/>
</dbReference>
<dbReference type="Proteomes" id="UP000282438">
    <property type="component" value="Chromosome"/>
</dbReference>
<keyword evidence="4" id="KW-1185">Reference proteome</keyword>
<evidence type="ECO:0000256" key="1">
    <source>
        <dbReference type="SAM" id="MobiDB-lite"/>
    </source>
</evidence>
<dbReference type="InterPro" id="IPR029058">
    <property type="entry name" value="AB_hydrolase_fold"/>
</dbReference>
<evidence type="ECO:0000259" key="2">
    <source>
        <dbReference type="Pfam" id="PF07819"/>
    </source>
</evidence>
<sequence length="572" mass="63010">MADRERAVDSKAVRRLPLEFDDRGEPMFSSVKSPEDFKLSALVIRPPHTVIPIIFVPGIMGTNIRMSASKEISWMPPNGILKGLGEAISRSRQSPAKRQLQFDPNKTEVNPDGPCNIPRNFFMLTEKEAKKRGWGALHADSYHETLQQLEISLNEQYSKPGRSKEDGNHLLEEIGLLTQLGAADSSSTDKPDYKKAAAKAAAAWGETPPALSPAEVDKLDDYYYPVWACGYNWLQSNKVSGEHLLKRINEVIKFYNDSQYFECSKVILLTHSMGGFVARSAAQQDPSKILGVVHGVQPVGGAPVVYRRFRAGTEVDGFFDIAGAAAAVIIGWSATEITPALSCAPGPLELLPNSAYPKGWLKIIQKTGSEERIIKQLPESDPYEEIYSKTTDDCWWGMVDPSLIDPAGAIKSAKSKTPLKAHKDALIIAANFHETVGLSAHPKTYGYYGIDDNKFLTFGNISWDSKNKISTENESVLLAAKDQWRNTTGKADVALDAKNTLHFKLRNERDQGGDGTVPLVSGAALEKLIPAPQMVFKMKGFDHQNSYKNRFAMQSTIYSIAKLVQLAEPATP</sequence>
<dbReference type="EMBL" id="CP034433">
    <property type="protein sequence ID" value="AZN37453.1"/>
    <property type="molecule type" value="Genomic_DNA"/>
</dbReference>
<dbReference type="Pfam" id="PF07819">
    <property type="entry name" value="PGAP1"/>
    <property type="match status" value="1"/>
</dbReference>
<proteinExistence type="predicted"/>
<protein>
    <recommendedName>
        <fullName evidence="2">GPI inositol-deacylase PGAP1-like alpha/beta domain-containing protein</fullName>
    </recommendedName>
</protein>
<dbReference type="SUPFAM" id="SSF53474">
    <property type="entry name" value="alpha/beta-Hydrolases"/>
    <property type="match status" value="1"/>
</dbReference>